<organism evidence="2 3">
    <name type="scientific">Frondihabitans peucedani</name>
    <dbReference type="NCBI Taxonomy" id="598626"/>
    <lineage>
        <taxon>Bacteria</taxon>
        <taxon>Bacillati</taxon>
        <taxon>Actinomycetota</taxon>
        <taxon>Actinomycetes</taxon>
        <taxon>Micrococcales</taxon>
        <taxon>Microbacteriaceae</taxon>
        <taxon>Frondihabitans</taxon>
    </lineage>
</organism>
<comment type="caution">
    <text evidence="2">The sequence shown here is derived from an EMBL/GenBank/DDBJ whole genome shotgun (WGS) entry which is preliminary data.</text>
</comment>
<reference evidence="3" key="1">
    <citation type="journal article" date="2019" name="Int. J. Syst. Evol. Microbiol.">
        <title>The Global Catalogue of Microorganisms (GCM) 10K type strain sequencing project: providing services to taxonomists for standard genome sequencing and annotation.</title>
        <authorList>
            <consortium name="The Broad Institute Genomics Platform"/>
            <consortium name="The Broad Institute Genome Sequencing Center for Infectious Disease"/>
            <person name="Wu L."/>
            <person name="Ma J."/>
        </authorList>
    </citation>
    <scope>NUCLEOTIDE SEQUENCE [LARGE SCALE GENOMIC DNA]</scope>
    <source>
        <strain evidence="3">JCM 17442</strain>
    </source>
</reference>
<name>A0ABP8E272_9MICO</name>
<dbReference type="Proteomes" id="UP001501594">
    <property type="component" value="Unassembled WGS sequence"/>
</dbReference>
<dbReference type="InterPro" id="IPR013096">
    <property type="entry name" value="Cupin_2"/>
</dbReference>
<proteinExistence type="predicted"/>
<dbReference type="Pfam" id="PF07883">
    <property type="entry name" value="Cupin_2"/>
    <property type="match status" value="1"/>
</dbReference>
<dbReference type="EMBL" id="BAABAU010000001">
    <property type="protein sequence ID" value="GAA4266313.1"/>
    <property type="molecule type" value="Genomic_DNA"/>
</dbReference>
<dbReference type="RefSeq" id="WP_344795423.1">
    <property type="nucleotide sequence ID" value="NZ_BAABAU010000001.1"/>
</dbReference>
<dbReference type="InterPro" id="IPR014710">
    <property type="entry name" value="RmlC-like_jellyroll"/>
</dbReference>
<protein>
    <recommendedName>
        <fullName evidence="1">Cupin type-2 domain-containing protein</fullName>
    </recommendedName>
</protein>
<evidence type="ECO:0000313" key="3">
    <source>
        <dbReference type="Proteomes" id="UP001501594"/>
    </source>
</evidence>
<accession>A0ABP8E272</accession>
<evidence type="ECO:0000313" key="2">
    <source>
        <dbReference type="EMBL" id="GAA4266313.1"/>
    </source>
</evidence>
<dbReference type="InterPro" id="IPR011051">
    <property type="entry name" value="RmlC_Cupin_sf"/>
</dbReference>
<feature type="domain" description="Cupin type-2" evidence="1">
    <location>
        <begin position="29"/>
        <end position="95"/>
    </location>
</feature>
<sequence length="116" mass="12145">MTDSPVSRATLLDQDLGLETSVSHVEVRRITIAAGTSGGAHTHNGPVFGTIESGSVVFQTGMQPEVVLRAGDVFYEPAGVVVSKFDTTDEPVVFLGYFLLGDGVTPEIEFTASDAG</sequence>
<gene>
    <name evidence="2" type="ORF">GCM10022256_19250</name>
</gene>
<keyword evidence="3" id="KW-1185">Reference proteome</keyword>
<evidence type="ECO:0000259" key="1">
    <source>
        <dbReference type="Pfam" id="PF07883"/>
    </source>
</evidence>
<dbReference type="Gene3D" id="2.60.120.10">
    <property type="entry name" value="Jelly Rolls"/>
    <property type="match status" value="1"/>
</dbReference>
<dbReference type="SUPFAM" id="SSF51182">
    <property type="entry name" value="RmlC-like cupins"/>
    <property type="match status" value="1"/>
</dbReference>